<sequence length="100" mass="11440">MMLKQMYPHLLQGPPNSSTPLLQTIYYWKYSLDFPITGLQSNAAPLQALALSDLDPKFVRKFIQQYNPNSFIHSQANPNCIFLYEFSCKDLPPRPGASFN</sequence>
<dbReference type="EMBL" id="KE344400">
    <property type="protein sequence ID" value="EXB60812.1"/>
    <property type="molecule type" value="Genomic_DNA"/>
</dbReference>
<evidence type="ECO:0000313" key="2">
    <source>
        <dbReference type="Proteomes" id="UP000030645"/>
    </source>
</evidence>
<accession>W9R7F7</accession>
<name>W9R7F7_9ROSA</name>
<evidence type="ECO:0000313" key="1">
    <source>
        <dbReference type="EMBL" id="EXB60812.1"/>
    </source>
</evidence>
<reference evidence="2" key="1">
    <citation type="submission" date="2013-01" db="EMBL/GenBank/DDBJ databases">
        <title>Draft Genome Sequence of a Mulberry Tree, Morus notabilis C.K. Schneid.</title>
        <authorList>
            <person name="He N."/>
            <person name="Zhao S."/>
        </authorList>
    </citation>
    <scope>NUCLEOTIDE SEQUENCE</scope>
</reference>
<keyword evidence="2" id="KW-1185">Reference proteome</keyword>
<protein>
    <submittedName>
        <fullName evidence="1">Uncharacterized protein</fullName>
    </submittedName>
</protein>
<dbReference type="AlphaFoldDB" id="W9R7F7"/>
<organism evidence="1 2">
    <name type="scientific">Morus notabilis</name>
    <dbReference type="NCBI Taxonomy" id="981085"/>
    <lineage>
        <taxon>Eukaryota</taxon>
        <taxon>Viridiplantae</taxon>
        <taxon>Streptophyta</taxon>
        <taxon>Embryophyta</taxon>
        <taxon>Tracheophyta</taxon>
        <taxon>Spermatophyta</taxon>
        <taxon>Magnoliopsida</taxon>
        <taxon>eudicotyledons</taxon>
        <taxon>Gunneridae</taxon>
        <taxon>Pentapetalae</taxon>
        <taxon>rosids</taxon>
        <taxon>fabids</taxon>
        <taxon>Rosales</taxon>
        <taxon>Moraceae</taxon>
        <taxon>Moreae</taxon>
        <taxon>Morus</taxon>
    </lineage>
</organism>
<dbReference type="Proteomes" id="UP000030645">
    <property type="component" value="Unassembled WGS sequence"/>
</dbReference>
<proteinExistence type="predicted"/>
<gene>
    <name evidence="1" type="ORF">L484_000667</name>
</gene>